<sequence>MENNMIKRKAELILKFMRDGLTGIEQIELDNWVNDAGENRALFEKLIESGQLKQALADYAGNRYKTWEQIATLIAKEQHNSPASNPLN</sequence>
<dbReference type="KEGG" id="pseg:D3H65_09585"/>
<evidence type="ECO:0000313" key="1">
    <source>
        <dbReference type="EMBL" id="AXY74209.1"/>
    </source>
</evidence>
<dbReference type="Proteomes" id="UP000263900">
    <property type="component" value="Chromosome"/>
</dbReference>
<keyword evidence="2" id="KW-1185">Reference proteome</keyword>
<proteinExistence type="predicted"/>
<evidence type="ECO:0000313" key="2">
    <source>
        <dbReference type="Proteomes" id="UP000263900"/>
    </source>
</evidence>
<dbReference type="EMBL" id="CP032157">
    <property type="protein sequence ID" value="AXY74209.1"/>
    <property type="molecule type" value="Genomic_DNA"/>
</dbReference>
<protein>
    <submittedName>
        <fullName evidence="1">Uncharacterized protein</fullName>
    </submittedName>
</protein>
<organism evidence="1 2">
    <name type="scientific">Paraflavitalea soli</name>
    <dbReference type="NCBI Taxonomy" id="2315862"/>
    <lineage>
        <taxon>Bacteria</taxon>
        <taxon>Pseudomonadati</taxon>
        <taxon>Bacteroidota</taxon>
        <taxon>Chitinophagia</taxon>
        <taxon>Chitinophagales</taxon>
        <taxon>Chitinophagaceae</taxon>
        <taxon>Paraflavitalea</taxon>
    </lineage>
</organism>
<accession>A0A3B7MLM7</accession>
<reference evidence="1 2" key="1">
    <citation type="submission" date="2018-09" db="EMBL/GenBank/DDBJ databases">
        <title>Genome sequencing of strain 6GH32-13.</title>
        <authorList>
            <person name="Weon H.-Y."/>
            <person name="Heo J."/>
            <person name="Kwon S.-W."/>
        </authorList>
    </citation>
    <scope>NUCLEOTIDE SEQUENCE [LARGE SCALE GENOMIC DNA]</scope>
    <source>
        <strain evidence="1 2">5GH32-13</strain>
    </source>
</reference>
<gene>
    <name evidence="1" type="ORF">D3H65_09585</name>
</gene>
<dbReference type="AlphaFoldDB" id="A0A3B7MLM7"/>
<name>A0A3B7MLM7_9BACT</name>